<proteinExistence type="predicted"/>
<evidence type="ECO:0000313" key="3">
    <source>
        <dbReference type="Proteomes" id="UP000789508"/>
    </source>
</evidence>
<comment type="caution">
    <text evidence="2">The sequence shown here is derived from an EMBL/GenBank/DDBJ whole genome shotgun (WGS) entry which is preliminary data.</text>
</comment>
<dbReference type="Proteomes" id="UP000789508">
    <property type="component" value="Unassembled WGS sequence"/>
</dbReference>
<dbReference type="EMBL" id="CAJVPS010058167">
    <property type="protein sequence ID" value="CAG8779770.1"/>
    <property type="molecule type" value="Genomic_DNA"/>
</dbReference>
<feature type="non-terminal residue" evidence="2">
    <location>
        <position position="52"/>
    </location>
</feature>
<dbReference type="AlphaFoldDB" id="A0A9N9P1M9"/>
<evidence type="ECO:0000256" key="1">
    <source>
        <dbReference type="SAM" id="MobiDB-lite"/>
    </source>
</evidence>
<keyword evidence="3" id="KW-1185">Reference proteome</keyword>
<evidence type="ECO:0000313" key="2">
    <source>
        <dbReference type="EMBL" id="CAG8779770.1"/>
    </source>
</evidence>
<protein>
    <submittedName>
        <fullName evidence="2">8485_t:CDS:1</fullName>
    </submittedName>
</protein>
<feature type="non-terminal residue" evidence="2">
    <location>
        <position position="1"/>
    </location>
</feature>
<gene>
    <name evidence="2" type="ORF">ALEPTO_LOCUS14611</name>
</gene>
<organism evidence="2 3">
    <name type="scientific">Ambispora leptoticha</name>
    <dbReference type="NCBI Taxonomy" id="144679"/>
    <lineage>
        <taxon>Eukaryota</taxon>
        <taxon>Fungi</taxon>
        <taxon>Fungi incertae sedis</taxon>
        <taxon>Mucoromycota</taxon>
        <taxon>Glomeromycotina</taxon>
        <taxon>Glomeromycetes</taxon>
        <taxon>Archaeosporales</taxon>
        <taxon>Ambisporaceae</taxon>
        <taxon>Ambispora</taxon>
    </lineage>
</organism>
<feature type="region of interest" description="Disordered" evidence="1">
    <location>
        <begin position="15"/>
        <end position="52"/>
    </location>
</feature>
<name>A0A9N9P1M9_9GLOM</name>
<accession>A0A9N9P1M9</accession>
<sequence length="52" mass="6351">EINSELEAIKIDRDKWQKKHEEHICPPVDNRELTRLRQENQKKEQKIGELEQ</sequence>
<reference evidence="2" key="1">
    <citation type="submission" date="2021-06" db="EMBL/GenBank/DDBJ databases">
        <authorList>
            <person name="Kallberg Y."/>
            <person name="Tangrot J."/>
            <person name="Rosling A."/>
        </authorList>
    </citation>
    <scope>NUCLEOTIDE SEQUENCE</scope>
    <source>
        <strain evidence="2">FL130A</strain>
    </source>
</reference>